<evidence type="ECO:0000256" key="2">
    <source>
        <dbReference type="ARBA" id="ARBA00022777"/>
    </source>
</evidence>
<dbReference type="InterPro" id="IPR005561">
    <property type="entry name" value="ANTAR"/>
</dbReference>
<dbReference type="Pfam" id="PF13185">
    <property type="entry name" value="GAF_2"/>
    <property type="match status" value="1"/>
</dbReference>
<dbReference type="InterPro" id="IPR011006">
    <property type="entry name" value="CheY-like_superfamily"/>
</dbReference>
<evidence type="ECO:0000313" key="7">
    <source>
        <dbReference type="Proteomes" id="UP001142153"/>
    </source>
</evidence>
<evidence type="ECO:0000256" key="4">
    <source>
        <dbReference type="ARBA" id="ARBA00023163"/>
    </source>
</evidence>
<dbReference type="PROSITE" id="PS50921">
    <property type="entry name" value="ANTAR"/>
    <property type="match status" value="1"/>
</dbReference>
<gene>
    <name evidence="6" type="ORF">O6P37_13945</name>
</gene>
<dbReference type="InterPro" id="IPR003018">
    <property type="entry name" value="GAF"/>
</dbReference>
<dbReference type="PIRSF" id="PIRSF036625">
    <property type="entry name" value="GAF_ANTAR"/>
    <property type="match status" value="1"/>
</dbReference>
<protein>
    <submittedName>
        <fullName evidence="6">GAF and ANTAR domain-containing protein</fullName>
    </submittedName>
</protein>
<dbReference type="SUPFAM" id="SSF55781">
    <property type="entry name" value="GAF domain-like"/>
    <property type="match status" value="1"/>
</dbReference>
<reference evidence="6" key="1">
    <citation type="submission" date="2022-12" db="EMBL/GenBank/DDBJ databases">
        <authorList>
            <person name="Deng Y."/>
            <person name="Zhang Y.-Q."/>
        </authorList>
    </citation>
    <scope>NUCLEOTIDE SEQUENCE</scope>
    <source>
        <strain evidence="6">CPCC 205372</strain>
    </source>
</reference>
<dbReference type="InterPro" id="IPR029016">
    <property type="entry name" value="GAF-like_dom_sf"/>
</dbReference>
<dbReference type="SMART" id="SM00065">
    <property type="entry name" value="GAF"/>
    <property type="match status" value="1"/>
</dbReference>
<dbReference type="InterPro" id="IPR036388">
    <property type="entry name" value="WH-like_DNA-bd_sf"/>
</dbReference>
<dbReference type="Proteomes" id="UP001142153">
    <property type="component" value="Unassembled WGS sequence"/>
</dbReference>
<dbReference type="SUPFAM" id="SSF52172">
    <property type="entry name" value="CheY-like"/>
    <property type="match status" value="1"/>
</dbReference>
<accession>A0ABT4PTT5</accession>
<dbReference type="SMART" id="SM01012">
    <property type="entry name" value="ANTAR"/>
    <property type="match status" value="1"/>
</dbReference>
<keyword evidence="3" id="KW-0805">Transcription regulation</keyword>
<evidence type="ECO:0000259" key="5">
    <source>
        <dbReference type="PROSITE" id="PS50921"/>
    </source>
</evidence>
<keyword evidence="1" id="KW-0808">Transferase</keyword>
<dbReference type="RefSeq" id="WP_269894628.1">
    <property type="nucleotide sequence ID" value="NZ_JAPZPY010000005.1"/>
</dbReference>
<dbReference type="InterPro" id="IPR012074">
    <property type="entry name" value="GAF_ANTAR"/>
</dbReference>
<dbReference type="Gene3D" id="1.10.10.10">
    <property type="entry name" value="Winged helix-like DNA-binding domain superfamily/Winged helix DNA-binding domain"/>
    <property type="match status" value="1"/>
</dbReference>
<name>A0ABT4PTT5_9MYCO</name>
<dbReference type="EMBL" id="JAPZPY010000005">
    <property type="protein sequence ID" value="MCZ8379969.1"/>
    <property type="molecule type" value="Genomic_DNA"/>
</dbReference>
<sequence length="250" mass="27281">MNADRPDVLHRLDSTMAALTELNAIFADEESLDAALSRIARNAVSAVPQADTVSITVMGSTPRTAAHTDESVLELDAAQYAEGEGPCLEAAQTRQPVRVMIDSTERRWPRFLAVAQAEGIRATLSIPLIVGAVAGHDGELVGSVNIYSRTVSAFDLVDEKLLCLYTDAASRAVTDAHRWRRTLQTVTQLEQALDSRSEIDQAKGALRVAMACTADEAFELLVRRSQRENVKLRDIAHQVIEDLSRKTAQS</sequence>
<keyword evidence="2" id="KW-0418">Kinase</keyword>
<organism evidence="6 7">
    <name type="scientific">Mycobacterium hippophais</name>
    <dbReference type="NCBI Taxonomy" id="3016340"/>
    <lineage>
        <taxon>Bacteria</taxon>
        <taxon>Bacillati</taxon>
        <taxon>Actinomycetota</taxon>
        <taxon>Actinomycetes</taxon>
        <taxon>Mycobacteriales</taxon>
        <taxon>Mycobacteriaceae</taxon>
        <taxon>Mycobacterium</taxon>
    </lineage>
</organism>
<dbReference type="Pfam" id="PF03861">
    <property type="entry name" value="ANTAR"/>
    <property type="match status" value="1"/>
</dbReference>
<feature type="domain" description="ANTAR" evidence="5">
    <location>
        <begin position="179"/>
        <end position="240"/>
    </location>
</feature>
<evidence type="ECO:0000256" key="3">
    <source>
        <dbReference type="ARBA" id="ARBA00023015"/>
    </source>
</evidence>
<evidence type="ECO:0000256" key="1">
    <source>
        <dbReference type="ARBA" id="ARBA00022679"/>
    </source>
</evidence>
<proteinExistence type="predicted"/>
<keyword evidence="7" id="KW-1185">Reference proteome</keyword>
<comment type="caution">
    <text evidence="6">The sequence shown here is derived from an EMBL/GenBank/DDBJ whole genome shotgun (WGS) entry which is preliminary data.</text>
</comment>
<dbReference type="Gene3D" id="3.30.450.40">
    <property type="match status" value="1"/>
</dbReference>
<keyword evidence="4" id="KW-0804">Transcription</keyword>
<evidence type="ECO:0000313" key="6">
    <source>
        <dbReference type="EMBL" id="MCZ8379969.1"/>
    </source>
</evidence>